<sequence>MKTHIDEIKQEALITVESFAALAKVALCHSHVENASQAQIQWHKECKDARERPHQENEHANQTQKQHIALQIRTKSEDITSDTSDEDGSRDTTDEDTSILISTPLSPIHYTPIARNTSPERIKKSVIKIMKQPTDKNDKTPGYVYIISLDDSPGLFKVGYSTKTTEERFRVHRKCHTNITLINETPTPWVSRIEKLVHAELSQSHHHQSRKCQCGRAHKEIFASDLKEIKESLFKWINFFMENTDPYNEDGTLKEYIVLPRPYGREWRMSSTSTPTRKAQQMQGEYTKEKGTSTPETPNNSSIWEISFGIRKLSFW</sequence>
<protein>
    <recommendedName>
        <fullName evidence="2">Bacteriophage T5 Orf172 DNA-binding domain-containing protein</fullName>
    </recommendedName>
</protein>
<dbReference type="EMBL" id="JAPQKT010000001">
    <property type="protein sequence ID" value="KAJ5242554.1"/>
    <property type="molecule type" value="Genomic_DNA"/>
</dbReference>
<dbReference type="PANTHER" id="PTHR28094">
    <property type="entry name" value="MEIOTICALLY UP-REGULATED GENE 113 PROTEIN"/>
    <property type="match status" value="1"/>
</dbReference>
<feature type="domain" description="Bacteriophage T5 Orf172 DNA-binding" evidence="2">
    <location>
        <begin position="150"/>
        <end position="236"/>
    </location>
</feature>
<dbReference type="RefSeq" id="XP_056505558.1">
    <property type="nucleotide sequence ID" value="XM_056639801.1"/>
</dbReference>
<feature type="region of interest" description="Disordered" evidence="1">
    <location>
        <begin position="268"/>
        <end position="299"/>
    </location>
</feature>
<dbReference type="AlphaFoldDB" id="A0A9W9PDL4"/>
<dbReference type="PANTHER" id="PTHR28094:SF1">
    <property type="entry name" value="MEIOTICALLY UP-REGULATED GENE 113 PROTEIN"/>
    <property type="match status" value="1"/>
</dbReference>
<evidence type="ECO:0000259" key="2">
    <source>
        <dbReference type="SMART" id="SM00974"/>
    </source>
</evidence>
<reference evidence="3" key="1">
    <citation type="submission" date="2022-11" db="EMBL/GenBank/DDBJ databases">
        <authorList>
            <person name="Petersen C."/>
        </authorList>
    </citation>
    <scope>NUCLEOTIDE SEQUENCE</scope>
    <source>
        <strain evidence="3">IBT 23319</strain>
    </source>
</reference>
<dbReference type="OrthoDB" id="4503155at2759"/>
<comment type="caution">
    <text evidence="3">The sequence shown here is derived from an EMBL/GenBank/DDBJ whole genome shotgun (WGS) entry which is preliminary data.</text>
</comment>
<dbReference type="Proteomes" id="UP001147733">
    <property type="component" value="Unassembled WGS sequence"/>
</dbReference>
<evidence type="ECO:0000313" key="4">
    <source>
        <dbReference type="Proteomes" id="UP001147733"/>
    </source>
</evidence>
<feature type="region of interest" description="Disordered" evidence="1">
    <location>
        <begin position="46"/>
        <end position="99"/>
    </location>
</feature>
<accession>A0A9W9PDL4</accession>
<proteinExistence type="predicted"/>
<dbReference type="GeneID" id="81378968"/>
<feature type="compositionally biased region" description="Basic and acidic residues" evidence="1">
    <location>
        <begin position="46"/>
        <end position="59"/>
    </location>
</feature>
<evidence type="ECO:0000313" key="3">
    <source>
        <dbReference type="EMBL" id="KAJ5242554.1"/>
    </source>
</evidence>
<dbReference type="Pfam" id="PF10544">
    <property type="entry name" value="T5orf172"/>
    <property type="match status" value="1"/>
</dbReference>
<evidence type="ECO:0000256" key="1">
    <source>
        <dbReference type="SAM" id="MobiDB-lite"/>
    </source>
</evidence>
<organism evidence="3 4">
    <name type="scientific">Penicillium citrinum</name>
    <dbReference type="NCBI Taxonomy" id="5077"/>
    <lineage>
        <taxon>Eukaryota</taxon>
        <taxon>Fungi</taxon>
        <taxon>Dikarya</taxon>
        <taxon>Ascomycota</taxon>
        <taxon>Pezizomycotina</taxon>
        <taxon>Eurotiomycetes</taxon>
        <taxon>Eurotiomycetidae</taxon>
        <taxon>Eurotiales</taxon>
        <taxon>Aspergillaceae</taxon>
        <taxon>Penicillium</taxon>
    </lineage>
</organism>
<dbReference type="SMART" id="SM00974">
    <property type="entry name" value="T5orf172"/>
    <property type="match status" value="1"/>
</dbReference>
<dbReference type="InterPro" id="IPR053006">
    <property type="entry name" value="Meiosis_regulatory"/>
</dbReference>
<dbReference type="InterPro" id="IPR018306">
    <property type="entry name" value="Phage_T5_Orf172_DNA-bd"/>
</dbReference>
<reference evidence="3" key="2">
    <citation type="journal article" date="2023" name="IMA Fungus">
        <title>Comparative genomic study of the Penicillium genus elucidates a diverse pangenome and 15 lateral gene transfer events.</title>
        <authorList>
            <person name="Petersen C."/>
            <person name="Sorensen T."/>
            <person name="Nielsen M.R."/>
            <person name="Sondergaard T.E."/>
            <person name="Sorensen J.L."/>
            <person name="Fitzpatrick D.A."/>
            <person name="Frisvad J.C."/>
            <person name="Nielsen K.L."/>
        </authorList>
    </citation>
    <scope>NUCLEOTIDE SEQUENCE</scope>
    <source>
        <strain evidence="3">IBT 23319</strain>
    </source>
</reference>
<keyword evidence="4" id="KW-1185">Reference proteome</keyword>
<feature type="compositionally biased region" description="Polar residues" evidence="1">
    <location>
        <begin position="269"/>
        <end position="284"/>
    </location>
</feature>
<name>A0A9W9PDL4_PENCI</name>
<gene>
    <name evidence="3" type="ORF">N7469_000881</name>
</gene>